<dbReference type="InterPro" id="IPR036388">
    <property type="entry name" value="WH-like_DNA-bd_sf"/>
</dbReference>
<dbReference type="InterPro" id="IPR014284">
    <property type="entry name" value="RNA_pol_sigma-70_dom"/>
</dbReference>
<dbReference type="Pfam" id="PF08281">
    <property type="entry name" value="Sigma70_r4_2"/>
    <property type="match status" value="1"/>
</dbReference>
<dbReference type="InterPro" id="IPR013324">
    <property type="entry name" value="RNA_pol_sigma_r3/r4-like"/>
</dbReference>
<evidence type="ECO:0000259" key="2">
    <source>
        <dbReference type="Pfam" id="PF08281"/>
    </source>
</evidence>
<evidence type="ECO:0000259" key="1">
    <source>
        <dbReference type="Pfam" id="PF04542"/>
    </source>
</evidence>
<feature type="domain" description="RNA polymerase sigma factor 70 region 4 type 2" evidence="2">
    <location>
        <begin position="102"/>
        <end position="151"/>
    </location>
</feature>
<gene>
    <name evidence="3" type="ORF">EHQ62_07910</name>
</gene>
<dbReference type="SUPFAM" id="SSF88946">
    <property type="entry name" value="Sigma2 domain of RNA polymerase sigma factors"/>
    <property type="match status" value="1"/>
</dbReference>
<dbReference type="PANTHER" id="PTHR30173:SF36">
    <property type="entry name" value="ECF RNA POLYMERASE SIGMA FACTOR SIGJ"/>
    <property type="match status" value="1"/>
</dbReference>
<organism evidence="3 4">
    <name type="scientific">Leptospira jelokensis</name>
    <dbReference type="NCBI Taxonomy" id="2484931"/>
    <lineage>
        <taxon>Bacteria</taxon>
        <taxon>Pseudomonadati</taxon>
        <taxon>Spirochaetota</taxon>
        <taxon>Spirochaetia</taxon>
        <taxon>Leptospirales</taxon>
        <taxon>Leptospiraceae</taxon>
        <taxon>Leptospira</taxon>
    </lineage>
</organism>
<dbReference type="AlphaFoldDB" id="A0A4Z1A3Q7"/>
<accession>A0A4Z1A3Q7</accession>
<dbReference type="PANTHER" id="PTHR30173">
    <property type="entry name" value="SIGMA 19 FACTOR"/>
    <property type="match status" value="1"/>
</dbReference>
<dbReference type="Gene3D" id="1.10.1740.10">
    <property type="match status" value="1"/>
</dbReference>
<feature type="domain" description="RNA polymerase sigma-70 region 2" evidence="1">
    <location>
        <begin position="11"/>
        <end position="71"/>
    </location>
</feature>
<sequence>MNDINSFLSWKTYLFSIAYRITGSYADSEDIVQESYLKWLSLDTSNIHNPKSYLGSVVARLAFDLLKKASRKKETYIGPYLPEPIPEIMEGVDEEKINYAFLVILETLNPFERAVFILRESFDFDFQTIAKVVGKNPTYCRKLLSRAKQALKSRKKKFEPDPKLHAKLFLEFSLACAKQDTKSLSLLLQEDVVAYSDGGGKVHAARIPIPGIIRVTTLLKQTTKKISDPSQVYFGYANQTPAVIGYNPDGKPIFVQMFTVNGGKIDQIFNIVNPEKLKGFQNLNQLRKLGYIRKPNLFAFVLITLKKKIVSLFDLAFRSIQKNSS</sequence>
<comment type="caution">
    <text evidence="3">The sequence shown here is derived from an EMBL/GenBank/DDBJ whole genome shotgun (WGS) entry which is preliminary data.</text>
</comment>
<evidence type="ECO:0000313" key="4">
    <source>
        <dbReference type="Proteomes" id="UP000297567"/>
    </source>
</evidence>
<dbReference type="InterPro" id="IPR013249">
    <property type="entry name" value="RNA_pol_sigma70_r4_t2"/>
</dbReference>
<dbReference type="Gene3D" id="1.10.10.10">
    <property type="entry name" value="Winged helix-like DNA-binding domain superfamily/Winged helix DNA-binding domain"/>
    <property type="match status" value="1"/>
</dbReference>
<dbReference type="InterPro" id="IPR052704">
    <property type="entry name" value="ECF_Sigma-70_Domain"/>
</dbReference>
<dbReference type="SUPFAM" id="SSF88659">
    <property type="entry name" value="Sigma3 and sigma4 domains of RNA polymerase sigma factors"/>
    <property type="match status" value="1"/>
</dbReference>
<dbReference type="NCBIfam" id="TIGR02937">
    <property type="entry name" value="sigma70-ECF"/>
    <property type="match status" value="1"/>
</dbReference>
<dbReference type="GO" id="GO:0006352">
    <property type="term" value="P:DNA-templated transcription initiation"/>
    <property type="evidence" value="ECO:0007669"/>
    <property type="project" value="InterPro"/>
</dbReference>
<dbReference type="Pfam" id="PF04542">
    <property type="entry name" value="Sigma70_r2"/>
    <property type="match status" value="1"/>
</dbReference>
<reference evidence="3" key="1">
    <citation type="journal article" date="2019" name="PLoS Negl. Trop. Dis.">
        <title>Revisiting the worldwide diversity of Leptospira species in the environment.</title>
        <authorList>
            <person name="Vincent A.T."/>
            <person name="Schiettekatte O."/>
            <person name="Bourhy P."/>
            <person name="Veyrier F.J."/>
            <person name="Picardeau M."/>
        </authorList>
    </citation>
    <scope>NUCLEOTIDE SEQUENCE [LARGE SCALE GENOMIC DNA]</scope>
    <source>
        <strain evidence="3">201702451</strain>
    </source>
</reference>
<name>A0A4Z1A3Q7_9LEPT</name>
<evidence type="ECO:0000313" key="3">
    <source>
        <dbReference type="EMBL" id="TGL69910.1"/>
    </source>
</evidence>
<dbReference type="Proteomes" id="UP000297567">
    <property type="component" value="Unassembled WGS sequence"/>
</dbReference>
<protein>
    <submittedName>
        <fullName evidence="3">Sigma-70 family RNA polymerase sigma factor</fullName>
    </submittedName>
</protein>
<dbReference type="InterPro" id="IPR007627">
    <property type="entry name" value="RNA_pol_sigma70_r2"/>
</dbReference>
<proteinExistence type="predicted"/>
<dbReference type="GO" id="GO:0003677">
    <property type="term" value="F:DNA binding"/>
    <property type="evidence" value="ECO:0007669"/>
    <property type="project" value="InterPro"/>
</dbReference>
<dbReference type="InterPro" id="IPR013325">
    <property type="entry name" value="RNA_pol_sigma_r2"/>
</dbReference>
<dbReference type="RefSeq" id="WP_135641688.1">
    <property type="nucleotide sequence ID" value="NZ_RQGH01000014.1"/>
</dbReference>
<keyword evidence="4" id="KW-1185">Reference proteome</keyword>
<dbReference type="EMBL" id="RQGH01000014">
    <property type="protein sequence ID" value="TGL69910.1"/>
    <property type="molecule type" value="Genomic_DNA"/>
</dbReference>
<dbReference type="GO" id="GO:0016987">
    <property type="term" value="F:sigma factor activity"/>
    <property type="evidence" value="ECO:0007669"/>
    <property type="project" value="InterPro"/>
</dbReference>